<reference evidence="2" key="2">
    <citation type="submission" date="2015-01" db="EMBL/GenBank/DDBJ databases">
        <title>Evolutionary Origins and Diversification of the Mycorrhizal Mutualists.</title>
        <authorList>
            <consortium name="DOE Joint Genome Institute"/>
            <consortium name="Mycorrhizal Genomics Consortium"/>
            <person name="Kohler A."/>
            <person name="Kuo A."/>
            <person name="Nagy L.G."/>
            <person name="Floudas D."/>
            <person name="Copeland A."/>
            <person name="Barry K.W."/>
            <person name="Cichocki N."/>
            <person name="Veneault-Fourrey C."/>
            <person name="LaButti K."/>
            <person name="Lindquist E.A."/>
            <person name="Lipzen A."/>
            <person name="Lundell T."/>
            <person name="Morin E."/>
            <person name="Murat C."/>
            <person name="Riley R."/>
            <person name="Ohm R."/>
            <person name="Sun H."/>
            <person name="Tunlid A."/>
            <person name="Henrissat B."/>
            <person name="Grigoriev I.V."/>
            <person name="Hibbett D.S."/>
            <person name="Martin F."/>
        </authorList>
    </citation>
    <scope>NUCLEOTIDE SEQUENCE [LARGE SCALE GENOMIC DNA]</scope>
    <source>
        <strain evidence="2">Zn</strain>
    </source>
</reference>
<dbReference type="OrthoDB" id="1577640at2759"/>
<dbReference type="Proteomes" id="UP000054321">
    <property type="component" value="Unassembled WGS sequence"/>
</dbReference>
<protein>
    <submittedName>
        <fullName evidence="1">Uncharacterized protein</fullName>
    </submittedName>
</protein>
<dbReference type="AlphaFoldDB" id="A0A0C3H4G7"/>
<accession>A0A0C3H4G7</accession>
<proteinExistence type="predicted"/>
<keyword evidence="2" id="KW-1185">Reference proteome</keyword>
<feature type="non-terminal residue" evidence="1">
    <location>
        <position position="103"/>
    </location>
</feature>
<dbReference type="EMBL" id="KN832882">
    <property type="protein sequence ID" value="KIM97361.1"/>
    <property type="molecule type" value="Genomic_DNA"/>
</dbReference>
<name>A0A0C3H4G7_OIDMZ</name>
<dbReference type="InParanoid" id="A0A0C3H4G7"/>
<gene>
    <name evidence="1" type="ORF">OIDMADRAFT_20541</name>
</gene>
<evidence type="ECO:0000313" key="1">
    <source>
        <dbReference type="EMBL" id="KIM97361.1"/>
    </source>
</evidence>
<evidence type="ECO:0000313" key="2">
    <source>
        <dbReference type="Proteomes" id="UP000054321"/>
    </source>
</evidence>
<sequence>MMYGFDTAIVPLAPAEARRWHFITTKGRQITPRRAENELTERKLDTILLASQYLLGKVYIGWCPNPVVGICSDVLKMFASEVMKPSGVPAVEKLEEQPERSSG</sequence>
<reference evidence="1 2" key="1">
    <citation type="submission" date="2014-04" db="EMBL/GenBank/DDBJ databases">
        <authorList>
            <consortium name="DOE Joint Genome Institute"/>
            <person name="Kuo A."/>
            <person name="Martino E."/>
            <person name="Perotto S."/>
            <person name="Kohler A."/>
            <person name="Nagy L.G."/>
            <person name="Floudas D."/>
            <person name="Copeland A."/>
            <person name="Barry K.W."/>
            <person name="Cichocki N."/>
            <person name="Veneault-Fourrey C."/>
            <person name="LaButti K."/>
            <person name="Lindquist E.A."/>
            <person name="Lipzen A."/>
            <person name="Lundell T."/>
            <person name="Morin E."/>
            <person name="Murat C."/>
            <person name="Sun H."/>
            <person name="Tunlid A."/>
            <person name="Henrissat B."/>
            <person name="Grigoriev I.V."/>
            <person name="Hibbett D.S."/>
            <person name="Martin F."/>
            <person name="Nordberg H.P."/>
            <person name="Cantor M.N."/>
            <person name="Hua S.X."/>
        </authorList>
    </citation>
    <scope>NUCLEOTIDE SEQUENCE [LARGE SCALE GENOMIC DNA]</scope>
    <source>
        <strain evidence="1 2">Zn</strain>
    </source>
</reference>
<organism evidence="1 2">
    <name type="scientific">Oidiodendron maius (strain Zn)</name>
    <dbReference type="NCBI Taxonomy" id="913774"/>
    <lineage>
        <taxon>Eukaryota</taxon>
        <taxon>Fungi</taxon>
        <taxon>Dikarya</taxon>
        <taxon>Ascomycota</taxon>
        <taxon>Pezizomycotina</taxon>
        <taxon>Leotiomycetes</taxon>
        <taxon>Leotiomycetes incertae sedis</taxon>
        <taxon>Myxotrichaceae</taxon>
        <taxon>Oidiodendron</taxon>
    </lineage>
</organism>
<dbReference type="HOGENOM" id="CLU_2270177_0_0_1"/>